<keyword evidence="3" id="KW-1185">Reference proteome</keyword>
<evidence type="ECO:0000313" key="2">
    <source>
        <dbReference type="EMBL" id="CAH2014734.1"/>
    </source>
</evidence>
<dbReference type="EMBL" id="CAKOFQ010008547">
    <property type="protein sequence ID" value="CAH2014734.1"/>
    <property type="molecule type" value="Genomic_DNA"/>
</dbReference>
<dbReference type="GO" id="GO:0051983">
    <property type="term" value="P:regulation of chromosome segregation"/>
    <property type="evidence" value="ECO:0007669"/>
    <property type="project" value="TreeGrafter"/>
</dbReference>
<gene>
    <name evidence="2" type="ORF">ACAOBT_LOCUS34327</name>
</gene>
<dbReference type="OrthoDB" id="6288785at2759"/>
<dbReference type="AlphaFoldDB" id="A0A9P0MIF7"/>
<comment type="caution">
    <text evidence="2">The sequence shown here is derived from an EMBL/GenBank/DDBJ whole genome shotgun (WGS) entry which is preliminary data.</text>
</comment>
<dbReference type="GO" id="GO:0007088">
    <property type="term" value="P:regulation of mitotic nuclear division"/>
    <property type="evidence" value="ECO:0007669"/>
    <property type="project" value="TreeGrafter"/>
</dbReference>
<name>A0A9P0MIF7_ACAOB</name>
<evidence type="ECO:0000313" key="3">
    <source>
        <dbReference type="Proteomes" id="UP001152888"/>
    </source>
</evidence>
<dbReference type="Proteomes" id="UP001152888">
    <property type="component" value="Unassembled WGS sequence"/>
</dbReference>
<dbReference type="GO" id="GO:0005634">
    <property type="term" value="C:nucleus"/>
    <property type="evidence" value="ECO:0007669"/>
    <property type="project" value="TreeGrafter"/>
</dbReference>
<feature type="region of interest" description="Disordered" evidence="1">
    <location>
        <begin position="324"/>
        <end position="441"/>
    </location>
</feature>
<proteinExistence type="predicted"/>
<feature type="compositionally biased region" description="Basic and acidic residues" evidence="1">
    <location>
        <begin position="123"/>
        <end position="138"/>
    </location>
</feature>
<feature type="compositionally biased region" description="Basic and acidic residues" evidence="1">
    <location>
        <begin position="381"/>
        <end position="409"/>
    </location>
</feature>
<reference evidence="2" key="1">
    <citation type="submission" date="2022-03" db="EMBL/GenBank/DDBJ databases">
        <authorList>
            <person name="Sayadi A."/>
        </authorList>
    </citation>
    <scope>NUCLEOTIDE SEQUENCE</scope>
</reference>
<feature type="region of interest" description="Disordered" evidence="1">
    <location>
        <begin position="119"/>
        <end position="138"/>
    </location>
</feature>
<protein>
    <submittedName>
        <fullName evidence="2">Uncharacterized protein</fullName>
    </submittedName>
</protein>
<accession>A0A9P0MIF7</accession>
<dbReference type="PANTHER" id="PTHR21603:SF18">
    <property type="entry name" value="ANTIGEN KI-67-LIKE PROTEIN"/>
    <property type="match status" value="1"/>
</dbReference>
<evidence type="ECO:0000256" key="1">
    <source>
        <dbReference type="SAM" id="MobiDB-lite"/>
    </source>
</evidence>
<dbReference type="GO" id="GO:0005694">
    <property type="term" value="C:chromosome"/>
    <property type="evidence" value="ECO:0007669"/>
    <property type="project" value="TreeGrafter"/>
</dbReference>
<sequence>MSFSRRLTKTPTAGVVTPLCESGAWETVQSRKSSPDINQLEMSLIRVLKTGSGNNEKLVSSVLTDEIPDYTRTRTSSLSQKSASPLCESGTCETVQLRKSSPDINQLEMSLIRVLKTGSGNNEKLDSSSRRSMADSSIHDLRGVKNLLKTPKVSKSPENDLSDVRGVKKLFQTPRVQKSPKNDLSNIGGVKKLLKTPKVPKSPKNDLSNIGGVKKLLKTPKLPKSPKNDLSDIRGVKKLLRTPKVRKSPKNDLSNIVPLKMLMSTPKPQKEHINDLSNVSGVKDLFIEKQEELFDSVFNKKPVQKTRGKKRKVAEPAKVEVDQNKVVKTAGRPRRHLKTKIEESVTSSASKTNVDESVKPISRSKRNEKAENGESIKNINKRTESETASRSGDNKEKEIEKNDSEDKPMRITRGKKKVVNPSLNDETTSRRPKKDQTVINL</sequence>
<feature type="compositionally biased region" description="Basic and acidic residues" evidence="1">
    <location>
        <begin position="365"/>
        <end position="374"/>
    </location>
</feature>
<organism evidence="2 3">
    <name type="scientific">Acanthoscelides obtectus</name>
    <name type="common">Bean weevil</name>
    <name type="synonym">Bruchus obtectus</name>
    <dbReference type="NCBI Taxonomy" id="200917"/>
    <lineage>
        <taxon>Eukaryota</taxon>
        <taxon>Metazoa</taxon>
        <taxon>Ecdysozoa</taxon>
        <taxon>Arthropoda</taxon>
        <taxon>Hexapoda</taxon>
        <taxon>Insecta</taxon>
        <taxon>Pterygota</taxon>
        <taxon>Neoptera</taxon>
        <taxon>Endopterygota</taxon>
        <taxon>Coleoptera</taxon>
        <taxon>Polyphaga</taxon>
        <taxon>Cucujiformia</taxon>
        <taxon>Chrysomeloidea</taxon>
        <taxon>Chrysomelidae</taxon>
        <taxon>Bruchinae</taxon>
        <taxon>Bruchini</taxon>
        <taxon>Acanthoscelides</taxon>
    </lineage>
</organism>
<dbReference type="PANTHER" id="PTHR21603">
    <property type="entry name" value="ANTIGEN KI-67-LIKE PROTEIN"/>
    <property type="match status" value="1"/>
</dbReference>